<accession>A0A292QA09</accession>
<dbReference type="GO" id="GO:0061630">
    <property type="term" value="F:ubiquitin protein ligase activity"/>
    <property type="evidence" value="ECO:0007669"/>
    <property type="project" value="UniProtKB-UniRule"/>
</dbReference>
<dbReference type="InterPro" id="IPR039795">
    <property type="entry name" value="LTN1/Rkr1"/>
</dbReference>
<dbReference type="Pfam" id="PF22999">
    <property type="entry name" value="LTN1_E3_ligase_6th"/>
    <property type="match status" value="1"/>
</dbReference>
<protein>
    <recommendedName>
        <fullName evidence="6 16">E3 ubiquitin-protein ligase listerin</fullName>
        <ecNumber evidence="5 16">2.3.2.27</ecNumber>
    </recommendedName>
    <alternativeName>
        <fullName evidence="16">RING-type E3 ubiquitin transferase listerin</fullName>
    </alternativeName>
</protein>
<keyword evidence="13 16" id="KW-0862">Zinc</keyword>
<dbReference type="InterPro" id="IPR054477">
    <property type="entry name" value="LTN1_E3_ligase_6th"/>
</dbReference>
<dbReference type="Pfam" id="PF22958">
    <property type="entry name" value="Ltn1_1st"/>
    <property type="match status" value="1"/>
</dbReference>
<dbReference type="GO" id="GO:0008270">
    <property type="term" value="F:zinc ion binding"/>
    <property type="evidence" value="ECO:0007669"/>
    <property type="project" value="UniProtKB-KW"/>
</dbReference>
<reference evidence="19" key="1">
    <citation type="submission" date="2015-10" db="EMBL/GenBank/DDBJ databases">
        <authorList>
            <person name="Regsiter A."/>
            <person name="william w."/>
        </authorList>
    </citation>
    <scope>NUCLEOTIDE SEQUENCE</scope>
    <source>
        <strain evidence="19">Montdore</strain>
    </source>
</reference>
<evidence type="ECO:0000256" key="6">
    <source>
        <dbReference type="ARBA" id="ARBA00017157"/>
    </source>
</evidence>
<organism evidence="19 20">
    <name type="scientific">Tuber aestivum</name>
    <name type="common">summer truffle</name>
    <dbReference type="NCBI Taxonomy" id="59557"/>
    <lineage>
        <taxon>Eukaryota</taxon>
        <taxon>Fungi</taxon>
        <taxon>Dikarya</taxon>
        <taxon>Ascomycota</taxon>
        <taxon>Pezizomycotina</taxon>
        <taxon>Pezizomycetes</taxon>
        <taxon>Pezizales</taxon>
        <taxon>Tuberaceae</taxon>
        <taxon>Tuber</taxon>
    </lineage>
</organism>
<evidence type="ECO:0000256" key="10">
    <source>
        <dbReference type="ARBA" id="ARBA00022737"/>
    </source>
</evidence>
<dbReference type="PROSITE" id="PS50089">
    <property type="entry name" value="ZF_RING_2"/>
    <property type="match status" value="1"/>
</dbReference>
<dbReference type="Pfam" id="PF23009">
    <property type="entry name" value="UBC_like"/>
    <property type="match status" value="1"/>
</dbReference>
<dbReference type="GO" id="GO:0072344">
    <property type="term" value="P:rescue of stalled ribosome"/>
    <property type="evidence" value="ECO:0007669"/>
    <property type="project" value="UniProtKB-UniRule"/>
</dbReference>
<dbReference type="Proteomes" id="UP001412239">
    <property type="component" value="Unassembled WGS sequence"/>
</dbReference>
<keyword evidence="12 16" id="KW-0833">Ubl conjugation pathway</keyword>
<dbReference type="EMBL" id="LN890945">
    <property type="protein sequence ID" value="CUS15547.1"/>
    <property type="molecule type" value="Genomic_DNA"/>
</dbReference>
<evidence type="ECO:0000256" key="16">
    <source>
        <dbReference type="RuleBase" id="RU367090"/>
    </source>
</evidence>
<dbReference type="GO" id="GO:0043023">
    <property type="term" value="F:ribosomal large subunit binding"/>
    <property type="evidence" value="ECO:0007669"/>
    <property type="project" value="TreeGrafter"/>
</dbReference>
<dbReference type="InterPro" id="IPR054478">
    <property type="entry name" value="LTN1_UBC"/>
</dbReference>
<evidence type="ECO:0000256" key="13">
    <source>
        <dbReference type="ARBA" id="ARBA00022833"/>
    </source>
</evidence>
<keyword evidence="8 16" id="KW-0808">Transferase</keyword>
<dbReference type="InterPro" id="IPR013083">
    <property type="entry name" value="Znf_RING/FYVE/PHD"/>
</dbReference>
<evidence type="ECO:0000256" key="5">
    <source>
        <dbReference type="ARBA" id="ARBA00012483"/>
    </source>
</evidence>
<evidence type="ECO:0000256" key="3">
    <source>
        <dbReference type="ARBA" id="ARBA00004906"/>
    </source>
</evidence>
<evidence type="ECO:0000259" key="18">
    <source>
        <dbReference type="PROSITE" id="PS50089"/>
    </source>
</evidence>
<dbReference type="InterPro" id="IPR054476">
    <property type="entry name" value="Ltn1_N"/>
</dbReference>
<comment type="similarity">
    <text evidence="4 16">Belongs to the LTN1 family.</text>
</comment>
<evidence type="ECO:0000256" key="11">
    <source>
        <dbReference type="ARBA" id="ARBA00022771"/>
    </source>
</evidence>
<proteinExistence type="inferred from homology"/>
<dbReference type="GO" id="GO:0005829">
    <property type="term" value="C:cytosol"/>
    <property type="evidence" value="ECO:0007669"/>
    <property type="project" value="UniProtKB-SubCell"/>
</dbReference>
<name>A0A292QA09_9PEZI</name>
<comment type="subcellular location">
    <subcellularLocation>
        <location evidence="2">Cytoplasm</location>
        <location evidence="2">Cytosol</location>
    </subcellularLocation>
</comment>
<evidence type="ECO:0000256" key="12">
    <source>
        <dbReference type="ARBA" id="ARBA00022786"/>
    </source>
</evidence>
<comment type="catalytic activity">
    <reaction evidence="1 16">
        <text>S-ubiquitinyl-[E2 ubiquitin-conjugating enzyme]-L-cysteine + [acceptor protein]-L-lysine = [E2 ubiquitin-conjugating enzyme]-L-cysteine + N(6)-ubiquitinyl-[acceptor protein]-L-lysine.</text>
        <dbReference type="EC" id="2.3.2.27"/>
    </reaction>
</comment>
<keyword evidence="7" id="KW-0963">Cytoplasm</keyword>
<keyword evidence="9 16" id="KW-0479">Metal-binding</keyword>
<gene>
    <name evidence="19" type="ORF">GSTUAT00000250001</name>
</gene>
<evidence type="ECO:0000256" key="8">
    <source>
        <dbReference type="ARBA" id="ARBA00022679"/>
    </source>
</evidence>
<dbReference type="InterPro" id="IPR039804">
    <property type="entry name" value="RING-CH-C4HC3_LTN1"/>
</dbReference>
<dbReference type="SUPFAM" id="SSF57850">
    <property type="entry name" value="RING/U-box"/>
    <property type="match status" value="1"/>
</dbReference>
<keyword evidence="11 15" id="KW-0863">Zinc-finger</keyword>
<evidence type="ECO:0000256" key="17">
    <source>
        <dbReference type="SAM" id="MobiDB-lite"/>
    </source>
</evidence>
<dbReference type="GO" id="GO:0016567">
    <property type="term" value="P:protein ubiquitination"/>
    <property type="evidence" value="ECO:0007669"/>
    <property type="project" value="UniProtKB-UniPathway"/>
</dbReference>
<evidence type="ECO:0000256" key="7">
    <source>
        <dbReference type="ARBA" id="ARBA00022490"/>
    </source>
</evidence>
<feature type="compositionally biased region" description="Polar residues" evidence="17">
    <location>
        <begin position="37"/>
        <end position="49"/>
    </location>
</feature>
<evidence type="ECO:0000256" key="14">
    <source>
        <dbReference type="ARBA" id="ARBA00055150"/>
    </source>
</evidence>
<comment type="function">
    <text evidence="14">E3 ubiquitin-protein ligase component of the ribosome quality control complex (RQC), a ribosome-associated complex that mediates ubiquitination and extraction of incompletely synthesized nascent chains for proteasomal degradation. Mediates ubiquitination of proteins derived from mRNAs lacking stop codons (non-stop proteins) and other translation arrest products induced by poly-lysine sequences and tandem rare codons. Ubiquitination leads to CDC48 recruitment for extraction and degradation of the incomplete translation product. May indirectly play a role in chromatin function and transcription.</text>
</comment>
<dbReference type="UniPathway" id="UPA00143"/>
<comment type="function">
    <text evidence="16">E3 ubiquitin-protein ligase. Component of the ribosome quality control complex (RQC), a ribosome-associated complex that mediates ubiquitination and extraction of incompletely synthesized nascent chains for proteasomal degradation.</text>
</comment>
<dbReference type="EC" id="2.3.2.27" evidence="5 16"/>
<dbReference type="PANTHER" id="PTHR12389:SF0">
    <property type="entry name" value="E3 UBIQUITIN-PROTEIN LIGASE LISTERIN"/>
    <property type="match status" value="1"/>
</dbReference>
<keyword evidence="10" id="KW-0677">Repeat</keyword>
<dbReference type="Gene3D" id="3.30.40.10">
    <property type="entry name" value="Zinc/RING finger domain, C3HC4 (zinc finger)"/>
    <property type="match status" value="1"/>
</dbReference>
<evidence type="ECO:0000256" key="1">
    <source>
        <dbReference type="ARBA" id="ARBA00000900"/>
    </source>
</evidence>
<dbReference type="FunFam" id="3.30.40.10:FF:000038">
    <property type="entry name" value="E3 ubiquitin-protein ligase listerin"/>
    <property type="match status" value="1"/>
</dbReference>
<dbReference type="CDD" id="cd16491">
    <property type="entry name" value="RING-CH-C4HC3_LTN1"/>
    <property type="match status" value="1"/>
</dbReference>
<dbReference type="SUPFAM" id="SSF48371">
    <property type="entry name" value="ARM repeat"/>
    <property type="match status" value="1"/>
</dbReference>
<dbReference type="Pfam" id="PF23280">
    <property type="entry name" value="TPR_26"/>
    <property type="match status" value="1"/>
</dbReference>
<evidence type="ECO:0000313" key="20">
    <source>
        <dbReference type="Proteomes" id="UP001412239"/>
    </source>
</evidence>
<dbReference type="InterPro" id="IPR001841">
    <property type="entry name" value="Znf_RING"/>
</dbReference>
<evidence type="ECO:0000256" key="4">
    <source>
        <dbReference type="ARBA" id="ARBA00007997"/>
    </source>
</evidence>
<dbReference type="InterPro" id="IPR016024">
    <property type="entry name" value="ARM-type_fold"/>
</dbReference>
<evidence type="ECO:0000256" key="2">
    <source>
        <dbReference type="ARBA" id="ARBA00004514"/>
    </source>
</evidence>
<comment type="subunit">
    <text evidence="16">Component of the ribosome quality control complex (RQC).</text>
</comment>
<sequence>MSRKKSSSRRGSSSSSRRSGAASARGGKSAGGRNENNDSARNSRASPGPSSKAPYVPAVSPLSHTSEGPDLSAVSDPSMVVLLKLLSKKDETTKSKALEDLQVKITGLEDVEDIVLAAWIRLYPRLSTDISVGVRRFAHIVHGIISQKSGKKVARHMSEIVGPWLAGLYDSDRGSARAAGESLNAVFSTQEKIRNVWAACQPDILDYCSSVIENETVKSLSDERQFSSDEAESKFARVIATCVHTVAHLISSFSPDLVVTSQLPSEEIEKQSEKYEGLFGKSHLWEFGSYDDPYLRRSIYKLVRTGLSLAIADGLIGFILLNLEVVANTLMVKALLSPQTGSVGELLDAILDLTSHTYKAWISVTPPRQKTPLSLVIEFIKRGSQGGSPEYWHRVSKMITLMPREILPKDVGGVTELIESILDGLWGGPEPRSHVTAAWSAYFRVCYHMMATGEVDTQDEVTAYLLRDALYPVFEGFLLRNAENARYKLPYFGAEICAAGIAMAGEMADAQIANLVAMEVWEKVGGSIMENINPDAVQGADSPGDRASRWRKWVDFSAEILKRDSNYVVDHVKQSIVKTLQLSLDRVIREKGENVEITSLLESLLVQCPGVLKIEEVKKSVALFFADHASELMSSPSWKHVLSGLIACARKAAGEESFRGAWDKNIRALLVPSLGKGRREAAVIQLLRSTPTMLQGKLPFVQELDTYVVSKVRESVSTDNTVGWEMMRAAMTSPGTVISEAAVTTMFIELSSNFSSEEEDRTVRVLEQLRLVSKEALAEFSRSESGVEFLSTLLVLTGSPSDEIANAAGRLNKILEKELSNSSGALVSSLLDALLESVLEPKDSDPGLNFLAERAHDLVHRAPEDERIALAEKVLFNEDQWRTSLSPFLRRAPKLSLAVSNPIGGAVFLVKDLQNDVSSGEIVRDLDGLSRVLRMAVFIVEFLKTMGIPERKDGKTTDILKGIPDGSRATLLRYLMLVSVLANDNITIRESNDLWNQYSSGMETEMLEFVFESQRLFIESLKDEPEPVAGGVDSLPGYISRLLDYLMDMSKQETPEGFYSARILETVISTLSEDRKFSSEQSQSWLKSIDIRKGQEIHRSAALLTGLGESLEHTKEAERLRNGLASDITGIVASRAGEVGLRKIVLLNAALPKPGQDILPLPQQRAIFLIKHLLSWFEDEAFAVNPSYSVIAEASKAITTVLPVVKELYGEHWELLCEFVANCWEMCTTVEEVDLPVIFASLKLFQALKSLHKVNDDFEDAWNGQADAMQTSLMRLLRCSRVGDEHDQPRSLCNSLLARLTKGINLKYIGSPEETYSLLNVPSRSIQEAAFEVLHRHIPSVQEEVSVEAALSREENFELSLPQELLSLVMEPPACDEALELDSERGMSWSLRGYLLAWILIFDHFENSSFRVRTAYVEALRDADFLAPLFNYTFDILGHSRGKPIDASKLPFETYTLDSSLEDSTDSAREVHWLLTHIYYLALRHTPSLVKRWWTECKSRQRVLAVEEFTERYMSPLLIERELSSVQAWIQSHSGGGEDEEMAVKILKALTIEVTATYPIDDQHMEIRVRIPPTFPLRQVEVEGVRRVGLTEKDFRKMQLASQTVINFQSASIIDGLTLFRKNMALHFEGVAECAICYSIVAVTPDRRLPSKACSTCRNKFHGTCLFKWFKSSNSASCPLCRTAFSLYS</sequence>
<dbReference type="InterPro" id="IPR057030">
    <property type="entry name" value="TPR_Rkr-1"/>
</dbReference>
<evidence type="ECO:0000256" key="9">
    <source>
        <dbReference type="ARBA" id="ARBA00022723"/>
    </source>
</evidence>
<dbReference type="Pfam" id="PF13639">
    <property type="entry name" value="zf-RING_2"/>
    <property type="match status" value="1"/>
</dbReference>
<comment type="pathway">
    <text evidence="3 16">Protein modification; protein ubiquitination.</text>
</comment>
<feature type="compositionally biased region" description="Low complexity" evidence="17">
    <location>
        <begin position="9"/>
        <end position="33"/>
    </location>
</feature>
<dbReference type="GO" id="GO:1990112">
    <property type="term" value="C:RQC complex"/>
    <property type="evidence" value="ECO:0007669"/>
    <property type="project" value="UniProtKB-UniRule"/>
</dbReference>
<evidence type="ECO:0000256" key="15">
    <source>
        <dbReference type="PROSITE-ProRule" id="PRU00175"/>
    </source>
</evidence>
<keyword evidence="20" id="KW-1185">Reference proteome</keyword>
<dbReference type="PANTHER" id="PTHR12389">
    <property type="entry name" value="ZINC FINGER PROTEIN 294"/>
    <property type="match status" value="1"/>
</dbReference>
<feature type="region of interest" description="Disordered" evidence="17">
    <location>
        <begin position="1"/>
        <end position="73"/>
    </location>
</feature>
<feature type="domain" description="RING-type" evidence="18">
    <location>
        <begin position="1634"/>
        <end position="1682"/>
    </location>
</feature>
<dbReference type="GO" id="GO:1990116">
    <property type="term" value="P:ribosome-associated ubiquitin-dependent protein catabolic process"/>
    <property type="evidence" value="ECO:0007669"/>
    <property type="project" value="UniProtKB-UniRule"/>
</dbReference>
<evidence type="ECO:0000313" key="19">
    <source>
        <dbReference type="EMBL" id="CUS15547.1"/>
    </source>
</evidence>